<dbReference type="PANTHER" id="PTHR43297:SF14">
    <property type="entry name" value="ATPASE AAA-TYPE CORE DOMAIN-CONTAINING PROTEIN"/>
    <property type="match status" value="1"/>
</dbReference>
<comment type="caution">
    <text evidence="11">The sequence shown here is derived from an EMBL/GenBank/DDBJ whole genome shotgun (WGS) entry which is preliminary data.</text>
</comment>
<gene>
    <name evidence="11" type="ORF">HJ583_003520</name>
</gene>
<keyword evidence="12" id="KW-1185">Reference proteome</keyword>
<keyword evidence="7 11" id="KW-0067">ATP-binding</keyword>
<evidence type="ECO:0000256" key="2">
    <source>
        <dbReference type="ARBA" id="ARBA00005417"/>
    </source>
</evidence>
<evidence type="ECO:0000256" key="7">
    <source>
        <dbReference type="ARBA" id="ARBA00022840"/>
    </source>
</evidence>
<evidence type="ECO:0000256" key="8">
    <source>
        <dbReference type="ARBA" id="ARBA00022967"/>
    </source>
</evidence>
<dbReference type="Gene3D" id="3.40.50.300">
    <property type="entry name" value="P-loop containing nucleotide triphosphate hydrolases"/>
    <property type="match status" value="2"/>
</dbReference>
<evidence type="ECO:0000313" key="11">
    <source>
        <dbReference type="EMBL" id="NSL54087.1"/>
    </source>
</evidence>
<comment type="similarity">
    <text evidence="2">Belongs to the ABC transporter superfamily.</text>
</comment>
<dbReference type="SMART" id="SM00382">
    <property type="entry name" value="AAA"/>
    <property type="match status" value="2"/>
</dbReference>
<protein>
    <submittedName>
        <fullName evidence="11">ABC transporter ATP-binding protein</fullName>
    </submittedName>
</protein>
<evidence type="ECO:0000313" key="12">
    <source>
        <dbReference type="Proteomes" id="UP000778523"/>
    </source>
</evidence>
<feature type="domain" description="ABC transporter" evidence="10">
    <location>
        <begin position="297"/>
        <end position="552"/>
    </location>
</feature>
<dbReference type="InterPro" id="IPR013563">
    <property type="entry name" value="Oligopep_ABC_C"/>
</dbReference>
<keyword evidence="8" id="KW-1278">Translocase</keyword>
<keyword evidence="9" id="KW-0472">Membrane</keyword>
<evidence type="ECO:0000256" key="9">
    <source>
        <dbReference type="ARBA" id="ARBA00023136"/>
    </source>
</evidence>
<dbReference type="InterPro" id="IPR003439">
    <property type="entry name" value="ABC_transporter-like_ATP-bd"/>
</dbReference>
<evidence type="ECO:0000256" key="6">
    <source>
        <dbReference type="ARBA" id="ARBA00022741"/>
    </source>
</evidence>
<dbReference type="PANTHER" id="PTHR43297">
    <property type="entry name" value="OLIGOPEPTIDE TRANSPORT ATP-BINDING PROTEIN APPD"/>
    <property type="match status" value="1"/>
</dbReference>
<keyword evidence="3" id="KW-0813">Transport</keyword>
<evidence type="ECO:0000256" key="3">
    <source>
        <dbReference type="ARBA" id="ARBA00022448"/>
    </source>
</evidence>
<dbReference type="SUPFAM" id="SSF52540">
    <property type="entry name" value="P-loop containing nucleoside triphosphate hydrolases"/>
    <property type="match status" value="2"/>
</dbReference>
<evidence type="ECO:0000256" key="1">
    <source>
        <dbReference type="ARBA" id="ARBA00004417"/>
    </source>
</evidence>
<accession>A0ABX2IGF4</accession>
<dbReference type="NCBIfam" id="NF008453">
    <property type="entry name" value="PRK11308.1"/>
    <property type="match status" value="2"/>
</dbReference>
<dbReference type="InterPro" id="IPR050388">
    <property type="entry name" value="ABC_Ni/Peptide_Import"/>
</dbReference>
<dbReference type="GO" id="GO:0005524">
    <property type="term" value="F:ATP binding"/>
    <property type="evidence" value="ECO:0007669"/>
    <property type="project" value="UniProtKB-KW"/>
</dbReference>
<evidence type="ECO:0000256" key="4">
    <source>
        <dbReference type="ARBA" id="ARBA00022475"/>
    </source>
</evidence>
<dbReference type="PROSITE" id="PS00211">
    <property type="entry name" value="ABC_TRANSPORTER_1"/>
    <property type="match status" value="2"/>
</dbReference>
<organism evidence="11 12">
    <name type="scientific">Uliginosibacterium aquaticum</name>
    <dbReference type="NCBI Taxonomy" id="2731212"/>
    <lineage>
        <taxon>Bacteria</taxon>
        <taxon>Pseudomonadati</taxon>
        <taxon>Pseudomonadota</taxon>
        <taxon>Betaproteobacteria</taxon>
        <taxon>Rhodocyclales</taxon>
        <taxon>Zoogloeaceae</taxon>
        <taxon>Uliginosibacterium</taxon>
    </lineage>
</organism>
<dbReference type="PROSITE" id="PS50893">
    <property type="entry name" value="ABC_TRANSPORTER_2"/>
    <property type="match status" value="2"/>
</dbReference>
<dbReference type="InterPro" id="IPR027417">
    <property type="entry name" value="P-loop_NTPase"/>
</dbReference>
<keyword evidence="6" id="KW-0547">Nucleotide-binding</keyword>
<reference evidence="11 12" key="1">
    <citation type="submission" date="2020-06" db="EMBL/GenBank/DDBJ databases">
        <title>Draft genome of Uliginosibacterium sp. IMCC34675.</title>
        <authorList>
            <person name="Song J."/>
        </authorList>
    </citation>
    <scope>NUCLEOTIDE SEQUENCE [LARGE SCALE GENOMIC DNA]</scope>
    <source>
        <strain evidence="11 12">IMCC34675</strain>
    </source>
</reference>
<dbReference type="Pfam" id="PF00005">
    <property type="entry name" value="ABC_tran"/>
    <property type="match status" value="2"/>
</dbReference>
<keyword evidence="5" id="KW-0997">Cell inner membrane</keyword>
<dbReference type="Proteomes" id="UP000778523">
    <property type="component" value="Unassembled WGS sequence"/>
</dbReference>
<sequence length="583" mass="63868">MVDNVNTANQTSDIILDVRNLRTYFGTGEKAVKAVDDISFKMMRGKTLCIVGESGSGKSVTARSILQIVDPPGKIQGGSMMYYGKDPKGVDLAQLHERGKEIRSIRGHEISMIFQEPMTSLSPIHTIGNQICETILLHQNVDMAEARTRAIELLRRVEIPNPQVAIDKYTFEYSGGMRQRAMIAMSLACNPKILIADEPTTALDVTTQAEILALIKELQTSYGMAVLFITHDMGVVAEIADEIGVMQNGKMLEFGSAEEIFYEAKHPYTLALIDSVRKLETSARAARGSRVTDKKLMEIRNVSKIYPARSNFMGKPNPPFKALDNVSLDVFEGENLGIVGESGSGKTTLGNCVIRVLSCSGGEVLFRMADGRIADLAKAGTHELRQVHREIRMVFQDPFASLNPRMTIGQIVGEPLLVAGTHTGEALRKRTEELLAMVGMPAGAMERYPHAFSGGQRQRIGIARALALSPRLIIADEATSALDVTLRSQVLDLLLDLQDTLNLSFILVSHDIGVIRYFCDRVAVMYKGQVVEHGPAEKICSNPDHPYTKALISAVPGTHPRDKRIVNRHRYDAAAAGIQLSGS</sequence>
<dbReference type="InterPro" id="IPR003593">
    <property type="entry name" value="AAA+_ATPase"/>
</dbReference>
<dbReference type="InterPro" id="IPR017871">
    <property type="entry name" value="ABC_transporter-like_CS"/>
</dbReference>
<dbReference type="EMBL" id="JABCSC020000001">
    <property type="protein sequence ID" value="NSL54087.1"/>
    <property type="molecule type" value="Genomic_DNA"/>
</dbReference>
<feature type="domain" description="ABC transporter" evidence="10">
    <location>
        <begin position="16"/>
        <end position="273"/>
    </location>
</feature>
<evidence type="ECO:0000259" key="10">
    <source>
        <dbReference type="PROSITE" id="PS50893"/>
    </source>
</evidence>
<dbReference type="Pfam" id="PF08352">
    <property type="entry name" value="oligo_HPY"/>
    <property type="match status" value="2"/>
</dbReference>
<keyword evidence="4" id="KW-1003">Cell membrane</keyword>
<comment type="subcellular location">
    <subcellularLocation>
        <location evidence="1">Cell inner membrane</location>
        <topology evidence="1">Peripheral membrane protein</topology>
    </subcellularLocation>
</comment>
<name>A0ABX2IGF4_9RHOO</name>
<proteinExistence type="inferred from homology"/>
<dbReference type="CDD" id="cd03257">
    <property type="entry name" value="ABC_NikE_OppD_transporters"/>
    <property type="match status" value="2"/>
</dbReference>
<evidence type="ECO:0000256" key="5">
    <source>
        <dbReference type="ARBA" id="ARBA00022519"/>
    </source>
</evidence>